<dbReference type="PANTHER" id="PTHR38011:SF12">
    <property type="entry name" value="BIFUNCTIONAL DEAMINASE-REDUCTASE DOMAIN PROTEIN"/>
    <property type="match status" value="1"/>
</dbReference>
<proteinExistence type="predicted"/>
<dbReference type="Pfam" id="PF01872">
    <property type="entry name" value="RibD_C"/>
    <property type="match status" value="1"/>
</dbReference>
<name>A0A512D0J4_9MICO</name>
<dbReference type="InterPro" id="IPR024072">
    <property type="entry name" value="DHFR-like_dom_sf"/>
</dbReference>
<dbReference type="OrthoDB" id="3820697at2"/>
<dbReference type="Proteomes" id="UP000321534">
    <property type="component" value="Unassembled WGS sequence"/>
</dbReference>
<dbReference type="AlphaFoldDB" id="A0A512D0J4"/>
<accession>A0A512D0J4</accession>
<protein>
    <submittedName>
        <fullName evidence="2">Deaminase reductase</fullName>
    </submittedName>
</protein>
<dbReference type="Gene3D" id="3.40.430.10">
    <property type="entry name" value="Dihydrofolate Reductase, subunit A"/>
    <property type="match status" value="1"/>
</dbReference>
<keyword evidence="3" id="KW-1185">Reference proteome</keyword>
<dbReference type="GO" id="GO:0009231">
    <property type="term" value="P:riboflavin biosynthetic process"/>
    <property type="evidence" value="ECO:0007669"/>
    <property type="project" value="InterPro"/>
</dbReference>
<evidence type="ECO:0000313" key="2">
    <source>
        <dbReference type="EMBL" id="GEO29975.1"/>
    </source>
</evidence>
<dbReference type="InterPro" id="IPR050765">
    <property type="entry name" value="Riboflavin_Biosynth_HTPR"/>
</dbReference>
<dbReference type="RefSeq" id="WP_147065521.1">
    <property type="nucleotide sequence ID" value="NZ_BAAARO010000026.1"/>
</dbReference>
<sequence length="193" mass="20031">MSTVVFDISLSLDGFVTAAPQTVEEPLGPGGEQLHGWLVDRDYLERAVSGLGAVVAGRTTYDHSIPSWGADGPSGVARRPVFVVTHEAPDAGAVPEGGVYTFVTDGIESAVEQAEEAAAGRTVTVMGGADLGRQCLAAGLVDEVSLHVAPVLFGSGTPMFAGLDVGHLRLELLETSATPEAVHLRYRVLRPAA</sequence>
<evidence type="ECO:0000259" key="1">
    <source>
        <dbReference type="Pfam" id="PF01872"/>
    </source>
</evidence>
<dbReference type="InterPro" id="IPR002734">
    <property type="entry name" value="RibDG_C"/>
</dbReference>
<feature type="domain" description="Bacterial bifunctional deaminase-reductase C-terminal" evidence="1">
    <location>
        <begin position="3"/>
        <end position="184"/>
    </location>
</feature>
<dbReference type="PANTHER" id="PTHR38011">
    <property type="entry name" value="DIHYDROFOLATE REDUCTASE FAMILY PROTEIN (AFU_ORTHOLOGUE AFUA_8G06820)"/>
    <property type="match status" value="1"/>
</dbReference>
<dbReference type="GO" id="GO:0008703">
    <property type="term" value="F:5-amino-6-(5-phosphoribosylamino)uracil reductase activity"/>
    <property type="evidence" value="ECO:0007669"/>
    <property type="project" value="InterPro"/>
</dbReference>
<dbReference type="SUPFAM" id="SSF53597">
    <property type="entry name" value="Dihydrofolate reductase-like"/>
    <property type="match status" value="1"/>
</dbReference>
<dbReference type="EMBL" id="BJYX01000007">
    <property type="protein sequence ID" value="GEO29975.1"/>
    <property type="molecule type" value="Genomic_DNA"/>
</dbReference>
<reference evidence="2 3" key="1">
    <citation type="submission" date="2019-07" db="EMBL/GenBank/DDBJ databases">
        <title>Whole genome shotgun sequence of Terrabacter aerolatus NBRC 106305.</title>
        <authorList>
            <person name="Hosoyama A."/>
            <person name="Uohara A."/>
            <person name="Ohji S."/>
            <person name="Ichikawa N."/>
        </authorList>
    </citation>
    <scope>NUCLEOTIDE SEQUENCE [LARGE SCALE GENOMIC DNA]</scope>
    <source>
        <strain evidence="2 3">NBRC 106305</strain>
    </source>
</reference>
<gene>
    <name evidence="2" type="ORF">TAE01_17850</name>
</gene>
<organism evidence="2 3">
    <name type="scientific">Terrabacter aerolatus</name>
    <dbReference type="NCBI Taxonomy" id="422442"/>
    <lineage>
        <taxon>Bacteria</taxon>
        <taxon>Bacillati</taxon>
        <taxon>Actinomycetota</taxon>
        <taxon>Actinomycetes</taxon>
        <taxon>Micrococcales</taxon>
        <taxon>Intrasporangiaceae</taxon>
        <taxon>Terrabacter</taxon>
    </lineage>
</organism>
<evidence type="ECO:0000313" key="3">
    <source>
        <dbReference type="Proteomes" id="UP000321534"/>
    </source>
</evidence>
<comment type="caution">
    <text evidence="2">The sequence shown here is derived from an EMBL/GenBank/DDBJ whole genome shotgun (WGS) entry which is preliminary data.</text>
</comment>